<gene>
    <name evidence="3" type="ORF">EW145_g5608</name>
</gene>
<dbReference type="PROSITE" id="PS00108">
    <property type="entry name" value="PROTEIN_KINASE_ST"/>
    <property type="match status" value="1"/>
</dbReference>
<reference evidence="3 4" key="1">
    <citation type="submission" date="2019-02" db="EMBL/GenBank/DDBJ databases">
        <title>Genome sequencing of the rare red list fungi Phellinidium pouzarii.</title>
        <authorList>
            <person name="Buettner E."/>
            <person name="Kellner H."/>
        </authorList>
    </citation>
    <scope>NUCLEOTIDE SEQUENCE [LARGE SCALE GENOMIC DNA]</scope>
    <source>
        <strain evidence="3 4">DSM 108285</strain>
    </source>
</reference>
<dbReference type="EMBL" id="SGPK01000354">
    <property type="protein sequence ID" value="THH04332.1"/>
    <property type="molecule type" value="Genomic_DNA"/>
</dbReference>
<sequence length="522" mass="58047">MSFKCNFASTTPFSISTHKTTEPETDAHTSICIPYLARATKDDMPSWAKLKYSIKDLKDVFRKQPASFEKKKYYEYRRVIGKGTFGRVMHATWYVPDDESRYNGRASGKPSKKDVALKVVKKSVLKKEEKNMILFEVNILRRLNHTNVVRFYESFESYHCYYLSFELAAGGELFERLIARGGKFTESNAIGAVRSILRGVQYLHENGIVHHDLKPENILLRTKDPDADIVLADFGAARHVSSPDELIFCDTGTYDYSPPEIFTHEGHGPKLDIWAVGVIAHVILSGMMPFSHQNLIDLERSIMRCELAFSGHYWENVSDTAKDFVSTLIHAEQKTRPTATQALAHEWLARPALVVAPDVATISSADLPGLRENFNPVARARWRLAIVGAIAVNRIRVAGAAATRRRTRQMAEEDERAQVGVRSRSAHAVIGGKESARELERLVASGLLWKSSLPRRGGSSSGWSEDSGSGLSRATRSTGAATSTTQTTASGMEDLDGEEVLGWRTSLLGPEVEKSFGQGLRP</sequence>
<evidence type="ECO:0000256" key="1">
    <source>
        <dbReference type="SAM" id="MobiDB-lite"/>
    </source>
</evidence>
<dbReference type="CDD" id="cd05117">
    <property type="entry name" value="STKc_CAMK"/>
    <property type="match status" value="1"/>
</dbReference>
<organism evidence="3 4">
    <name type="scientific">Phellinidium pouzarii</name>
    <dbReference type="NCBI Taxonomy" id="167371"/>
    <lineage>
        <taxon>Eukaryota</taxon>
        <taxon>Fungi</taxon>
        <taxon>Dikarya</taxon>
        <taxon>Basidiomycota</taxon>
        <taxon>Agaricomycotina</taxon>
        <taxon>Agaricomycetes</taxon>
        <taxon>Hymenochaetales</taxon>
        <taxon>Hymenochaetaceae</taxon>
        <taxon>Phellinidium</taxon>
    </lineage>
</organism>
<dbReference type="InterPro" id="IPR008271">
    <property type="entry name" value="Ser/Thr_kinase_AS"/>
</dbReference>
<dbReference type="OrthoDB" id="40902at2759"/>
<evidence type="ECO:0000259" key="2">
    <source>
        <dbReference type="PROSITE" id="PS50011"/>
    </source>
</evidence>
<feature type="region of interest" description="Disordered" evidence="1">
    <location>
        <begin position="402"/>
        <end position="426"/>
    </location>
</feature>
<evidence type="ECO:0000313" key="3">
    <source>
        <dbReference type="EMBL" id="THH04332.1"/>
    </source>
</evidence>
<dbReference type="Pfam" id="PF00069">
    <property type="entry name" value="Pkinase"/>
    <property type="match status" value="1"/>
</dbReference>
<comment type="caution">
    <text evidence="3">The sequence shown here is derived from an EMBL/GenBank/DDBJ whole genome shotgun (WGS) entry which is preliminary data.</text>
</comment>
<dbReference type="Proteomes" id="UP000308199">
    <property type="component" value="Unassembled WGS sequence"/>
</dbReference>
<dbReference type="AlphaFoldDB" id="A0A4S4KZF7"/>
<feature type="region of interest" description="Disordered" evidence="1">
    <location>
        <begin position="454"/>
        <end position="506"/>
    </location>
</feature>
<dbReference type="PANTHER" id="PTHR24347">
    <property type="entry name" value="SERINE/THREONINE-PROTEIN KINASE"/>
    <property type="match status" value="1"/>
</dbReference>
<dbReference type="PROSITE" id="PS50011">
    <property type="entry name" value="PROTEIN_KINASE_DOM"/>
    <property type="match status" value="1"/>
</dbReference>
<dbReference type="Gene3D" id="3.30.200.20">
    <property type="entry name" value="Phosphorylase Kinase, domain 1"/>
    <property type="match status" value="1"/>
</dbReference>
<feature type="domain" description="Protein kinase" evidence="2">
    <location>
        <begin position="74"/>
        <end position="348"/>
    </location>
</feature>
<accession>A0A4S4KZF7</accession>
<name>A0A4S4KZF7_9AGAM</name>
<proteinExistence type="predicted"/>
<dbReference type="InterPro" id="IPR011009">
    <property type="entry name" value="Kinase-like_dom_sf"/>
</dbReference>
<protein>
    <recommendedName>
        <fullName evidence="2">Protein kinase domain-containing protein</fullName>
    </recommendedName>
</protein>
<dbReference type="GO" id="GO:0005524">
    <property type="term" value="F:ATP binding"/>
    <property type="evidence" value="ECO:0007669"/>
    <property type="project" value="InterPro"/>
</dbReference>
<dbReference type="Gene3D" id="1.10.510.10">
    <property type="entry name" value="Transferase(Phosphotransferase) domain 1"/>
    <property type="match status" value="1"/>
</dbReference>
<keyword evidence="4" id="KW-1185">Reference proteome</keyword>
<evidence type="ECO:0000313" key="4">
    <source>
        <dbReference type="Proteomes" id="UP000308199"/>
    </source>
</evidence>
<dbReference type="SUPFAM" id="SSF56112">
    <property type="entry name" value="Protein kinase-like (PK-like)"/>
    <property type="match status" value="1"/>
</dbReference>
<feature type="compositionally biased region" description="Low complexity" evidence="1">
    <location>
        <begin position="454"/>
        <end position="491"/>
    </location>
</feature>
<dbReference type="SMART" id="SM00220">
    <property type="entry name" value="S_TKc"/>
    <property type="match status" value="1"/>
</dbReference>
<dbReference type="InterPro" id="IPR000719">
    <property type="entry name" value="Prot_kinase_dom"/>
</dbReference>
<dbReference type="GO" id="GO:0004672">
    <property type="term" value="F:protein kinase activity"/>
    <property type="evidence" value="ECO:0007669"/>
    <property type="project" value="InterPro"/>
</dbReference>